<reference evidence="1 2" key="1">
    <citation type="submission" date="2020-03" db="EMBL/GenBank/DDBJ databases">
        <title>Draft genome of Streptomyces sp. ventii, isolated from the Axial Seamount in the Pacific Ocean, and resequencing of the two type strains Streptomyces lonarensis strain NCL 716 and Streptomyces bohaiensis strain 11A07.</title>
        <authorList>
            <person name="Loughran R.M."/>
            <person name="Pfannmuller K.M."/>
            <person name="Wasson B.J."/>
            <person name="Deadmond M.C."/>
            <person name="Paddock B.E."/>
            <person name="Koyack M.J."/>
            <person name="Gallegos D.A."/>
            <person name="Mitchell E.A."/>
            <person name="Ushijima B."/>
            <person name="Saw J.H."/>
            <person name="Mcphail K.L."/>
            <person name="Videau P."/>
        </authorList>
    </citation>
    <scope>NUCLEOTIDE SEQUENCE [LARGE SCALE GENOMIC DNA]</scope>
    <source>
        <strain evidence="2">5675061</strain>
    </source>
</reference>
<name>A0ABX1AKV5_9ACTN</name>
<protein>
    <submittedName>
        <fullName evidence="1">Uncharacterized protein</fullName>
    </submittedName>
</protein>
<accession>A0ABX1AKV5</accession>
<evidence type="ECO:0000313" key="1">
    <source>
        <dbReference type="EMBL" id="NJP64895.1"/>
    </source>
</evidence>
<gene>
    <name evidence="1" type="ORF">HCJ92_00985</name>
</gene>
<dbReference type="Proteomes" id="UP000746503">
    <property type="component" value="Unassembled WGS sequence"/>
</dbReference>
<comment type="caution">
    <text evidence="1">The sequence shown here is derived from an EMBL/GenBank/DDBJ whole genome shotgun (WGS) entry which is preliminary data.</text>
</comment>
<organism evidence="1 2">
    <name type="scientific">Streptomyces spiramenti</name>
    <dbReference type="NCBI Taxonomy" id="2720606"/>
    <lineage>
        <taxon>Bacteria</taxon>
        <taxon>Bacillati</taxon>
        <taxon>Actinomycetota</taxon>
        <taxon>Actinomycetes</taxon>
        <taxon>Kitasatosporales</taxon>
        <taxon>Streptomycetaceae</taxon>
        <taxon>Streptomyces</taxon>
    </lineage>
</organism>
<proteinExistence type="predicted"/>
<keyword evidence="2" id="KW-1185">Reference proteome</keyword>
<sequence>MIVRMLHERGLRSEQVYCAATASVGLSVASWFLSRKAESKAGRARADRWGIFVGEWAPTLFGLGIALSQYERDELHLAEAFAEDDPEGTAGLA</sequence>
<evidence type="ECO:0000313" key="2">
    <source>
        <dbReference type="Proteomes" id="UP000746503"/>
    </source>
</evidence>
<dbReference type="EMBL" id="JAAVJB010000003">
    <property type="protein sequence ID" value="NJP64895.1"/>
    <property type="molecule type" value="Genomic_DNA"/>
</dbReference>